<evidence type="ECO:0000313" key="1">
    <source>
        <dbReference type="EMBL" id="CAK5014755.1"/>
    </source>
</evidence>
<comment type="caution">
    <text evidence="1">The sequence shown here is derived from an EMBL/GenBank/DDBJ whole genome shotgun (WGS) entry which is preliminary data.</text>
</comment>
<evidence type="ECO:0000313" key="2">
    <source>
        <dbReference type="Proteomes" id="UP001497535"/>
    </source>
</evidence>
<dbReference type="Proteomes" id="UP001497535">
    <property type="component" value="Unassembled WGS sequence"/>
</dbReference>
<gene>
    <name evidence="1" type="ORF">MENTE1834_LOCUS2806</name>
</gene>
<organism evidence="1 2">
    <name type="scientific">Meloidogyne enterolobii</name>
    <name type="common">Root-knot nematode worm</name>
    <name type="synonym">Meloidogyne mayaguensis</name>
    <dbReference type="NCBI Taxonomy" id="390850"/>
    <lineage>
        <taxon>Eukaryota</taxon>
        <taxon>Metazoa</taxon>
        <taxon>Ecdysozoa</taxon>
        <taxon>Nematoda</taxon>
        <taxon>Chromadorea</taxon>
        <taxon>Rhabditida</taxon>
        <taxon>Tylenchina</taxon>
        <taxon>Tylenchomorpha</taxon>
        <taxon>Tylenchoidea</taxon>
        <taxon>Meloidogynidae</taxon>
        <taxon>Meloidogyninae</taxon>
        <taxon>Meloidogyne</taxon>
    </lineage>
</organism>
<reference evidence="1" key="1">
    <citation type="submission" date="2023-11" db="EMBL/GenBank/DDBJ databases">
        <authorList>
            <person name="Poullet M."/>
        </authorList>
    </citation>
    <scope>NUCLEOTIDE SEQUENCE</scope>
    <source>
        <strain evidence="1">E1834</strain>
    </source>
</reference>
<keyword evidence="2" id="KW-1185">Reference proteome</keyword>
<sequence>MDKFWKENIFGELNYKKYFKYFLIITCSLNSEEENGDSLFGFMKSKIRKAMEIWSKEKEFTVHLENKTVETNLKENLLEYRILSGYEEKGRCRVDEE</sequence>
<accession>A0ACB0XS15</accession>
<proteinExistence type="predicted"/>
<dbReference type="EMBL" id="CAVMJV010000002">
    <property type="protein sequence ID" value="CAK5014755.1"/>
    <property type="molecule type" value="Genomic_DNA"/>
</dbReference>
<protein>
    <submittedName>
        <fullName evidence="1">Uncharacterized protein</fullName>
    </submittedName>
</protein>
<name>A0ACB0XS15_MELEN</name>